<proteinExistence type="predicted"/>
<evidence type="ECO:0000313" key="3">
    <source>
        <dbReference type="Proteomes" id="UP000585638"/>
    </source>
</evidence>
<protein>
    <submittedName>
        <fullName evidence="2">Uncharacterized protein</fullName>
    </submittedName>
</protein>
<reference evidence="2 3" key="1">
    <citation type="submission" date="2020-08" db="EMBL/GenBank/DDBJ databases">
        <title>Sequencing the genomes of 1000 actinobacteria strains.</title>
        <authorList>
            <person name="Klenk H.-P."/>
        </authorList>
    </citation>
    <scope>NUCLEOTIDE SEQUENCE [LARGE SCALE GENOMIC DNA]</scope>
    <source>
        <strain evidence="2 3">DSM 43851</strain>
    </source>
</reference>
<sequence>MPTFLTRSRLPCGTSDQTCSASSPDGICVIEPPSVSASPDRALTIR</sequence>
<organism evidence="2 3">
    <name type="scientific">Kutzneria kofuensis</name>
    <dbReference type="NCBI Taxonomy" id="103725"/>
    <lineage>
        <taxon>Bacteria</taxon>
        <taxon>Bacillati</taxon>
        <taxon>Actinomycetota</taxon>
        <taxon>Actinomycetes</taxon>
        <taxon>Pseudonocardiales</taxon>
        <taxon>Pseudonocardiaceae</taxon>
        <taxon>Kutzneria</taxon>
    </lineage>
</organism>
<name>A0A7W9NKX6_9PSEU</name>
<accession>A0A7W9NKX6</accession>
<feature type="region of interest" description="Disordered" evidence="1">
    <location>
        <begin position="1"/>
        <end position="23"/>
    </location>
</feature>
<evidence type="ECO:0000256" key="1">
    <source>
        <dbReference type="SAM" id="MobiDB-lite"/>
    </source>
</evidence>
<comment type="caution">
    <text evidence="2">The sequence shown here is derived from an EMBL/GenBank/DDBJ whole genome shotgun (WGS) entry which is preliminary data.</text>
</comment>
<evidence type="ECO:0000313" key="2">
    <source>
        <dbReference type="EMBL" id="MBB5896169.1"/>
    </source>
</evidence>
<keyword evidence="3" id="KW-1185">Reference proteome</keyword>
<gene>
    <name evidence="2" type="ORF">BJ998_007365</name>
</gene>
<feature type="compositionally biased region" description="Polar residues" evidence="1">
    <location>
        <begin position="14"/>
        <end position="23"/>
    </location>
</feature>
<dbReference type="Proteomes" id="UP000585638">
    <property type="component" value="Unassembled WGS sequence"/>
</dbReference>
<dbReference type="EMBL" id="JACHIR010000001">
    <property type="protein sequence ID" value="MBB5896169.1"/>
    <property type="molecule type" value="Genomic_DNA"/>
</dbReference>
<dbReference type="AlphaFoldDB" id="A0A7W9NKX6"/>